<gene>
    <name evidence="1" type="ORF">BcabD6B2_59000</name>
</gene>
<dbReference type="AlphaFoldDB" id="A0AAV4M265"/>
<reference evidence="1 2" key="1">
    <citation type="submission" date="2021-06" db="EMBL/GenBank/DDBJ databases">
        <title>Genome sequence of Babesia caballi.</title>
        <authorList>
            <person name="Yamagishi J."/>
            <person name="Kidaka T."/>
            <person name="Ochi A."/>
        </authorList>
    </citation>
    <scope>NUCLEOTIDE SEQUENCE [LARGE SCALE GENOMIC DNA]</scope>
    <source>
        <strain evidence="1">USDA-D6B2</strain>
    </source>
</reference>
<name>A0AAV4M265_BABCB</name>
<keyword evidence="1" id="KW-0934">Plastid</keyword>
<protein>
    <submittedName>
        <fullName evidence="1">Uncharacterized protein</fullName>
    </submittedName>
</protein>
<dbReference type="EMBL" id="BPLF01000008">
    <property type="protein sequence ID" value="GIX66463.1"/>
    <property type="molecule type" value="Genomic_DNA"/>
</dbReference>
<sequence length="202" mass="24548">MSMLYNLFGKKYMYYIYTIINKYIYKDPYKHFILKDYNTGVKYVVDIDNIFSHIFKMTSDSIYILSEYSINSVLTMFKNKITENIINLIKIKLSEVYIDIDNIINNIIIIPIFSNKIIIVFKTYYIFLSIFNDKDKFNNLIKNFKHYKFILTILIKDEDFYEELDLFIKDNNLKYNIQLIKSIIPLNYHNFDKYLNFKIKSF</sequence>
<organism evidence="1 2">
    <name type="scientific">Babesia caballi</name>
    <dbReference type="NCBI Taxonomy" id="5871"/>
    <lineage>
        <taxon>Eukaryota</taxon>
        <taxon>Sar</taxon>
        <taxon>Alveolata</taxon>
        <taxon>Apicomplexa</taxon>
        <taxon>Aconoidasida</taxon>
        <taxon>Piroplasmida</taxon>
        <taxon>Babesiidae</taxon>
        <taxon>Babesia</taxon>
    </lineage>
</organism>
<dbReference type="Proteomes" id="UP001497744">
    <property type="component" value="Unassembled WGS sequence"/>
</dbReference>
<proteinExistence type="predicted"/>
<keyword evidence="1" id="KW-0933">Apicoplast</keyword>
<accession>A0AAV4M265</accession>
<evidence type="ECO:0000313" key="1">
    <source>
        <dbReference type="EMBL" id="GIX66463.1"/>
    </source>
</evidence>
<keyword evidence="2" id="KW-1185">Reference proteome</keyword>
<comment type="caution">
    <text evidence="1">The sequence shown here is derived from an EMBL/GenBank/DDBJ whole genome shotgun (WGS) entry which is preliminary data.</text>
</comment>
<geneLocation type="apicoplast" evidence="1"/>
<evidence type="ECO:0000313" key="2">
    <source>
        <dbReference type="Proteomes" id="UP001497744"/>
    </source>
</evidence>